<reference evidence="1 2" key="1">
    <citation type="submission" date="2013-05" db="EMBL/GenBank/DDBJ databases">
        <title>Genome sequence of Streptomyces sparsogenes DSM 40356.</title>
        <authorList>
            <person name="Coyne S."/>
            <person name="Seebeck F.P."/>
        </authorList>
    </citation>
    <scope>NUCLEOTIDE SEQUENCE [LARGE SCALE GENOMIC DNA]</scope>
    <source>
        <strain evidence="1 2">DSM 40356</strain>
    </source>
</reference>
<dbReference type="Proteomes" id="UP000186168">
    <property type="component" value="Unassembled WGS sequence"/>
</dbReference>
<evidence type="ECO:0000313" key="2">
    <source>
        <dbReference type="Proteomes" id="UP000186168"/>
    </source>
</evidence>
<name>A0A1R1S4W6_9ACTN</name>
<dbReference type="EMBL" id="ASQP01000543">
    <property type="protein sequence ID" value="OMI33335.1"/>
    <property type="molecule type" value="Genomic_DNA"/>
</dbReference>
<comment type="caution">
    <text evidence="1">The sequence shown here is derived from an EMBL/GenBank/DDBJ whole genome shotgun (WGS) entry which is preliminary data.</text>
</comment>
<sequence length="133" mass="14635">MSPGRGGHGFPFLRLSSLQTFDLAIDPVQSQIDRTRTREHFVRGDHLRFGVPIAVSTLGFIECLPVRFLDTAFSHDMQVTVERRGELACVPIEFDVAGASAEQVLAKLFVAANQFYLPAFCPFGGALGEERPP</sequence>
<protein>
    <submittedName>
        <fullName evidence="1">Uncharacterized protein</fullName>
    </submittedName>
</protein>
<accession>A0A1R1S4W6</accession>
<gene>
    <name evidence="1" type="ORF">SPAR_41909</name>
</gene>
<proteinExistence type="predicted"/>
<evidence type="ECO:0000313" key="1">
    <source>
        <dbReference type="EMBL" id="OMI33335.1"/>
    </source>
</evidence>
<organism evidence="1 2">
    <name type="scientific">Streptomyces sparsogenes DSM 40356</name>
    <dbReference type="NCBI Taxonomy" id="1331668"/>
    <lineage>
        <taxon>Bacteria</taxon>
        <taxon>Bacillati</taxon>
        <taxon>Actinomycetota</taxon>
        <taxon>Actinomycetes</taxon>
        <taxon>Kitasatosporales</taxon>
        <taxon>Streptomycetaceae</taxon>
        <taxon>Streptomyces</taxon>
    </lineage>
</organism>
<dbReference type="AlphaFoldDB" id="A0A1R1S4W6"/>
<keyword evidence="2" id="KW-1185">Reference proteome</keyword>